<feature type="domain" description="CheR-type methyltransferase" evidence="2">
    <location>
        <begin position="1"/>
        <end position="235"/>
    </location>
</feature>
<dbReference type="RefSeq" id="WP_264325876.1">
    <property type="nucleotide sequence ID" value="NZ_JADEXQ010000051.1"/>
</dbReference>
<dbReference type="SUPFAM" id="SSF55874">
    <property type="entry name" value="ATPase domain of HSP90 chaperone/DNA topoisomerase II/histidine kinase"/>
    <property type="match status" value="1"/>
</dbReference>
<dbReference type="EMBL" id="JADEXQ010000051">
    <property type="protein sequence ID" value="MBE9031046.1"/>
    <property type="molecule type" value="Genomic_DNA"/>
</dbReference>
<evidence type="ECO:0000259" key="2">
    <source>
        <dbReference type="PROSITE" id="PS50123"/>
    </source>
</evidence>
<reference evidence="3" key="1">
    <citation type="submission" date="2020-10" db="EMBL/GenBank/DDBJ databases">
        <authorList>
            <person name="Castelo-Branco R."/>
            <person name="Eusebio N."/>
            <person name="Adriana R."/>
            <person name="Vieira A."/>
            <person name="Brugerolle De Fraissinette N."/>
            <person name="Rezende De Castro R."/>
            <person name="Schneider M.P."/>
            <person name="Vasconcelos V."/>
            <person name="Leao P.N."/>
        </authorList>
    </citation>
    <scope>NUCLEOTIDE SEQUENCE</scope>
    <source>
        <strain evidence="3">LEGE 11480</strain>
    </source>
</reference>
<dbReference type="InterPro" id="IPR011495">
    <property type="entry name" value="Sig_transdc_His_kin_sub2_dim/P"/>
</dbReference>
<dbReference type="InterPro" id="IPR029063">
    <property type="entry name" value="SAM-dependent_MTases_sf"/>
</dbReference>
<sequence>MQRRVILGHLESLQAYAQYLSAHPTEVEQLYQDILIHVTSFFREPHSFTALKTKVFPGITQTLSPHRPIRIWVPGCATGEEVYSIAISLLEFLADQPLQPEIQIFATDISEVAIAQARLGIYTPNQLIQISPERLHQFFVPLDNGSYQIGKSVRELCVFARQDLTGDPPFSQLDLISCRNVLIYFEPLLQQKVLPMFHYALKSTGFLMLGSAESIGEFSDLFDVIDKKMRIYSRKTAPAQLNFSLTTTSQMTPPRSSGILGPPIANWGDSNLVQVANQIVLNQYAPVGVVINANLEILQFRGQTSRYLEPAPGKASLNLLKMVRSELALELRAAMHEAQQQDQVVHKVGIPMQIGEVWSNVNLDVIPFSPAAQGMRYFLVLFGSRPSPDPATQSGPTSTPLPSETYRLRQELASTKEYLQLIIEAQEAINQDLKVANEEILSSNEELQSTNEELETAKEEIQATNEELSTTNEELHSRNAQLNQINSDLQNLLSSVNIPILILGQERQIRRFTPIAAPLFNLIPTDIGRPFSHIQHNLVGVNLDELARSVIEIQNLYEQEVQDQNGCWYRLRLRPYKTIEQQIDGVVMSLINIDLLKRNTLLLEQSRDAATTMLSEKEVLLREIRHRVKNNLQVISSLLSLQSNRITDRQLSQILEDSQQRVQTIALMHDVLHQSPNIAQLNFAEYVTTLVDYIFRSYRPPTQNIMPVVTVAPELIIHPDQAVLCGLIINELVTNALKYGFPTSPSVLAPADSGPQAAKPVNIAAGVVAVHIQRNRQQQVSLAVSNDGDHLPVNFDLQTIDSIGLKLVLTLVQQLNGTLELHRGSQTTFTASFPPVDVLPVI</sequence>
<proteinExistence type="predicted"/>
<dbReference type="InterPro" id="IPR000780">
    <property type="entry name" value="CheR_MeTrfase"/>
</dbReference>
<dbReference type="Gene3D" id="3.40.50.150">
    <property type="entry name" value="Vaccinia Virus protein VP39"/>
    <property type="match status" value="1"/>
</dbReference>
<dbReference type="InterPro" id="IPR050903">
    <property type="entry name" value="Bact_Chemotaxis_MeTrfase"/>
</dbReference>
<dbReference type="Pfam" id="PF01739">
    <property type="entry name" value="CheR"/>
    <property type="match status" value="1"/>
</dbReference>
<gene>
    <name evidence="3" type="ORF">IQ266_15030</name>
</gene>
<evidence type="ECO:0000313" key="3">
    <source>
        <dbReference type="EMBL" id="MBE9031046.1"/>
    </source>
</evidence>
<evidence type="ECO:0000256" key="1">
    <source>
        <dbReference type="SAM" id="Coils"/>
    </source>
</evidence>
<dbReference type="SMART" id="SM00138">
    <property type="entry name" value="MeTrc"/>
    <property type="match status" value="1"/>
</dbReference>
<accession>A0A928VQG4</accession>
<dbReference type="Gene3D" id="3.30.565.10">
    <property type="entry name" value="Histidine kinase-like ATPase, C-terminal domain"/>
    <property type="match status" value="1"/>
</dbReference>
<feature type="coiled-coil region" evidence="1">
    <location>
        <begin position="433"/>
        <end position="492"/>
    </location>
</feature>
<evidence type="ECO:0000313" key="4">
    <source>
        <dbReference type="Proteomes" id="UP000625316"/>
    </source>
</evidence>
<dbReference type="PROSITE" id="PS50123">
    <property type="entry name" value="CHER"/>
    <property type="match status" value="1"/>
</dbReference>
<dbReference type="AlphaFoldDB" id="A0A928VQG4"/>
<dbReference type="SUPFAM" id="SSF53335">
    <property type="entry name" value="S-adenosyl-L-methionine-dependent methyltransferases"/>
    <property type="match status" value="1"/>
</dbReference>
<organism evidence="3 4">
    <name type="scientific">Romeriopsis navalis LEGE 11480</name>
    <dbReference type="NCBI Taxonomy" id="2777977"/>
    <lineage>
        <taxon>Bacteria</taxon>
        <taxon>Bacillati</taxon>
        <taxon>Cyanobacteriota</taxon>
        <taxon>Cyanophyceae</taxon>
        <taxon>Leptolyngbyales</taxon>
        <taxon>Leptolyngbyaceae</taxon>
        <taxon>Romeriopsis</taxon>
        <taxon>Romeriopsis navalis</taxon>
    </lineage>
</organism>
<dbReference type="GO" id="GO:0008757">
    <property type="term" value="F:S-adenosylmethionine-dependent methyltransferase activity"/>
    <property type="evidence" value="ECO:0007669"/>
    <property type="project" value="InterPro"/>
</dbReference>
<dbReference type="PANTHER" id="PTHR24422:SF27">
    <property type="entry name" value="PROTEIN-GLUTAMATE O-METHYLTRANSFERASE"/>
    <property type="match status" value="1"/>
</dbReference>
<name>A0A928VQG4_9CYAN</name>
<comment type="caution">
    <text evidence="3">The sequence shown here is derived from an EMBL/GenBank/DDBJ whole genome shotgun (WGS) entry which is preliminary data.</text>
</comment>
<dbReference type="PRINTS" id="PR00996">
    <property type="entry name" value="CHERMTFRASE"/>
</dbReference>
<keyword evidence="4" id="KW-1185">Reference proteome</keyword>
<dbReference type="InterPro" id="IPR036890">
    <property type="entry name" value="HATPase_C_sf"/>
</dbReference>
<dbReference type="PANTHER" id="PTHR24422">
    <property type="entry name" value="CHEMOTAXIS PROTEIN METHYLTRANSFERASE"/>
    <property type="match status" value="1"/>
</dbReference>
<dbReference type="Gene3D" id="3.30.450.20">
    <property type="entry name" value="PAS domain"/>
    <property type="match status" value="1"/>
</dbReference>
<dbReference type="Pfam" id="PF07568">
    <property type="entry name" value="HisKA_2"/>
    <property type="match status" value="1"/>
</dbReference>
<dbReference type="Proteomes" id="UP000625316">
    <property type="component" value="Unassembled WGS sequence"/>
</dbReference>
<dbReference type="InterPro" id="IPR022642">
    <property type="entry name" value="CheR_C"/>
</dbReference>
<protein>
    <submittedName>
        <fullName evidence="3">PAS domain-containing protein</fullName>
    </submittedName>
</protein>
<keyword evidence="1" id="KW-0175">Coiled coil</keyword>
<dbReference type="Pfam" id="PF13596">
    <property type="entry name" value="PAS_10"/>
    <property type="match status" value="1"/>
</dbReference>